<name>A0A1I8FNG7_9PLAT</name>
<reference evidence="3" key="1">
    <citation type="submission" date="2016-11" db="UniProtKB">
        <authorList>
            <consortium name="WormBaseParasite"/>
        </authorList>
    </citation>
    <scope>IDENTIFICATION</scope>
</reference>
<protein>
    <submittedName>
        <fullName evidence="3">PBPe domain-containing protein</fullName>
    </submittedName>
</protein>
<feature type="compositionally biased region" description="Polar residues" evidence="1">
    <location>
        <begin position="220"/>
        <end position="236"/>
    </location>
</feature>
<evidence type="ECO:0000313" key="2">
    <source>
        <dbReference type="Proteomes" id="UP000095280"/>
    </source>
</evidence>
<keyword evidence="2" id="KW-1185">Reference proteome</keyword>
<evidence type="ECO:0000313" key="3">
    <source>
        <dbReference type="WBParaSite" id="maker-unitig_42209-snap-gene-0.1-mRNA-1"/>
    </source>
</evidence>
<dbReference type="Proteomes" id="UP000095280">
    <property type="component" value="Unplaced"/>
</dbReference>
<proteinExistence type="predicted"/>
<dbReference type="Gene3D" id="1.10.287.70">
    <property type="match status" value="1"/>
</dbReference>
<evidence type="ECO:0000256" key="1">
    <source>
        <dbReference type="SAM" id="MobiDB-lite"/>
    </source>
</evidence>
<dbReference type="AlphaFoldDB" id="A0A1I8FNG7"/>
<dbReference type="WBParaSite" id="maker-unitig_42209-snap-gene-0.1-mRNA-1">
    <property type="protein sequence ID" value="maker-unitig_42209-snap-gene-0.1-mRNA-1"/>
    <property type="gene ID" value="maker-unitig_42209-snap-gene-0.1"/>
</dbReference>
<organism evidence="2 3">
    <name type="scientific">Macrostomum lignano</name>
    <dbReference type="NCBI Taxonomy" id="282301"/>
    <lineage>
        <taxon>Eukaryota</taxon>
        <taxon>Metazoa</taxon>
        <taxon>Spiralia</taxon>
        <taxon>Lophotrochozoa</taxon>
        <taxon>Platyhelminthes</taxon>
        <taxon>Rhabditophora</taxon>
        <taxon>Macrostomorpha</taxon>
        <taxon>Macrostomida</taxon>
        <taxon>Macrostomidae</taxon>
        <taxon>Macrostomum</taxon>
    </lineage>
</organism>
<feature type="region of interest" description="Disordered" evidence="1">
    <location>
        <begin position="202"/>
        <end position="253"/>
    </location>
</feature>
<accession>A0A1I8FNG7</accession>
<sequence>QQSGRIGQFRLTPKLLSNRARGFTCRSAPDRIVPASLASRRFLMASSEQFSGRHPARWKRQICRLLRDLIKLLARTLDLITSSKPVAGANTETTASTHLEWHDWRAVPIVRRHRRGAADHHVQTRESRWTFFSTPYMEEYLDVASRSPIWASAWCCYVVSRFARTSAPQPESDKADKGHQRDFSIFNSLWFTLSAFMQQGGDISPSYTGQPRRLPHRGAKSSTPSSRTRPAKQNQIKYGVVLNAGGSSKEVSS</sequence>